<organism evidence="2 3">
    <name type="scientific">Roridomyces roridus</name>
    <dbReference type="NCBI Taxonomy" id="1738132"/>
    <lineage>
        <taxon>Eukaryota</taxon>
        <taxon>Fungi</taxon>
        <taxon>Dikarya</taxon>
        <taxon>Basidiomycota</taxon>
        <taxon>Agaricomycotina</taxon>
        <taxon>Agaricomycetes</taxon>
        <taxon>Agaricomycetidae</taxon>
        <taxon>Agaricales</taxon>
        <taxon>Marasmiineae</taxon>
        <taxon>Mycenaceae</taxon>
        <taxon>Roridomyces</taxon>
    </lineage>
</organism>
<feature type="compositionally biased region" description="Polar residues" evidence="1">
    <location>
        <begin position="97"/>
        <end position="115"/>
    </location>
</feature>
<dbReference type="EMBL" id="JARKIF010000020">
    <property type="protein sequence ID" value="KAJ7617964.1"/>
    <property type="molecule type" value="Genomic_DNA"/>
</dbReference>
<accession>A0AAD7BDY6</accession>
<feature type="region of interest" description="Disordered" evidence="1">
    <location>
        <begin position="68"/>
        <end position="115"/>
    </location>
</feature>
<feature type="region of interest" description="Disordered" evidence="1">
    <location>
        <begin position="1"/>
        <end position="34"/>
    </location>
</feature>
<evidence type="ECO:0000256" key="1">
    <source>
        <dbReference type="SAM" id="MobiDB-lite"/>
    </source>
</evidence>
<gene>
    <name evidence="2" type="ORF">FB45DRAFT_1063498</name>
</gene>
<sequence>MSSEEATRFIPSSPPPSVNHSTRPRVPAASTSSTRIGSAFLNVYHLVHGAGESVRGRILGVVDDLENRGEQKHHRISRQGEDAMRTALAGIRRKARSSTAQHTPQQDSAAGHTTL</sequence>
<keyword evidence="3" id="KW-1185">Reference proteome</keyword>
<reference evidence="2" key="1">
    <citation type="submission" date="2023-03" db="EMBL/GenBank/DDBJ databases">
        <title>Massive genome expansion in bonnet fungi (Mycena s.s.) driven by repeated elements and novel gene families across ecological guilds.</title>
        <authorList>
            <consortium name="Lawrence Berkeley National Laboratory"/>
            <person name="Harder C.B."/>
            <person name="Miyauchi S."/>
            <person name="Viragh M."/>
            <person name="Kuo A."/>
            <person name="Thoen E."/>
            <person name="Andreopoulos B."/>
            <person name="Lu D."/>
            <person name="Skrede I."/>
            <person name="Drula E."/>
            <person name="Henrissat B."/>
            <person name="Morin E."/>
            <person name="Kohler A."/>
            <person name="Barry K."/>
            <person name="LaButti K."/>
            <person name="Morin E."/>
            <person name="Salamov A."/>
            <person name="Lipzen A."/>
            <person name="Mereny Z."/>
            <person name="Hegedus B."/>
            <person name="Baldrian P."/>
            <person name="Stursova M."/>
            <person name="Weitz H."/>
            <person name="Taylor A."/>
            <person name="Grigoriev I.V."/>
            <person name="Nagy L.G."/>
            <person name="Martin F."/>
            <person name="Kauserud H."/>
        </authorList>
    </citation>
    <scope>NUCLEOTIDE SEQUENCE</scope>
    <source>
        <strain evidence="2">9284</strain>
    </source>
</reference>
<name>A0AAD7BDY6_9AGAR</name>
<evidence type="ECO:0000313" key="3">
    <source>
        <dbReference type="Proteomes" id="UP001221142"/>
    </source>
</evidence>
<comment type="caution">
    <text evidence="2">The sequence shown here is derived from an EMBL/GenBank/DDBJ whole genome shotgun (WGS) entry which is preliminary data.</text>
</comment>
<dbReference type="AlphaFoldDB" id="A0AAD7BDY6"/>
<proteinExistence type="predicted"/>
<evidence type="ECO:0000313" key="2">
    <source>
        <dbReference type="EMBL" id="KAJ7617964.1"/>
    </source>
</evidence>
<protein>
    <submittedName>
        <fullName evidence="2">Uncharacterized protein</fullName>
    </submittedName>
</protein>
<dbReference type="Proteomes" id="UP001221142">
    <property type="component" value="Unassembled WGS sequence"/>
</dbReference>